<keyword evidence="4 8" id="KW-0949">S-adenosyl-L-methionine</keyword>
<dbReference type="GO" id="GO:0007165">
    <property type="term" value="P:signal transduction"/>
    <property type="evidence" value="ECO:0007669"/>
    <property type="project" value="TreeGrafter"/>
</dbReference>
<dbReference type="OrthoDB" id="6023281at2"/>
<gene>
    <name evidence="9" type="ORF">CBY09_16225</name>
</gene>
<dbReference type="EC" id="2.3.1.184" evidence="1 8"/>
<protein>
    <recommendedName>
        <fullName evidence="1 8">Acyl-homoserine-lactone synthase</fullName>
        <ecNumber evidence="1 8">2.3.1.184</ecNumber>
    </recommendedName>
    <alternativeName>
        <fullName evidence="8">Autoinducer synthesis protein</fullName>
    </alternativeName>
</protein>
<evidence type="ECO:0000256" key="3">
    <source>
        <dbReference type="ARBA" id="ARBA00022679"/>
    </source>
</evidence>
<evidence type="ECO:0000256" key="6">
    <source>
        <dbReference type="ARBA" id="ARBA00048576"/>
    </source>
</evidence>
<dbReference type="EMBL" id="NOIG01000010">
    <property type="protein sequence ID" value="OYD49203.1"/>
    <property type="molecule type" value="Genomic_DNA"/>
</dbReference>
<keyword evidence="5 7" id="KW-0071">Autoinducer synthesis</keyword>
<dbReference type="Gene3D" id="3.40.630.30">
    <property type="match status" value="1"/>
</dbReference>
<dbReference type="AlphaFoldDB" id="A0A235EKB8"/>
<comment type="similarity">
    <text evidence="7 8">Belongs to the autoinducer synthase family.</text>
</comment>
<reference evidence="9 10" key="1">
    <citation type="submission" date="2017-07" db="EMBL/GenBank/DDBJ databases">
        <title>Acidovorax KNDSW TSA 6 genome sequence and assembly.</title>
        <authorList>
            <person name="Mayilraj S."/>
        </authorList>
    </citation>
    <scope>NUCLEOTIDE SEQUENCE [LARGE SCALE GENOMIC DNA]</scope>
    <source>
        <strain evidence="9 10">KNDSW-TSA6</strain>
    </source>
</reference>
<proteinExistence type="inferred from homology"/>
<dbReference type="RefSeq" id="WP_094290619.1">
    <property type="nucleotide sequence ID" value="NZ_JAMXHW010000012.1"/>
</dbReference>
<dbReference type="PROSITE" id="PS00949">
    <property type="entry name" value="AUTOINDUCER_SYNTH_1"/>
    <property type="match status" value="1"/>
</dbReference>
<evidence type="ECO:0000313" key="9">
    <source>
        <dbReference type="EMBL" id="OYD49203.1"/>
    </source>
</evidence>
<evidence type="ECO:0000256" key="1">
    <source>
        <dbReference type="ARBA" id="ARBA00012340"/>
    </source>
</evidence>
<organism evidence="9 10">
    <name type="scientific">Acidovorax kalamii</name>
    <dbReference type="NCBI Taxonomy" id="2004485"/>
    <lineage>
        <taxon>Bacteria</taxon>
        <taxon>Pseudomonadati</taxon>
        <taxon>Pseudomonadota</taxon>
        <taxon>Betaproteobacteria</taxon>
        <taxon>Burkholderiales</taxon>
        <taxon>Comamonadaceae</taxon>
        <taxon>Acidovorax</taxon>
    </lineage>
</organism>
<evidence type="ECO:0000256" key="4">
    <source>
        <dbReference type="ARBA" id="ARBA00022691"/>
    </source>
</evidence>
<evidence type="ECO:0000313" key="10">
    <source>
        <dbReference type="Proteomes" id="UP000215441"/>
    </source>
</evidence>
<dbReference type="PANTHER" id="PTHR39322">
    <property type="entry name" value="ACYL-HOMOSERINE-LACTONE SYNTHASE"/>
    <property type="match status" value="1"/>
</dbReference>
<accession>A0A235EKB8</accession>
<name>A0A235EKB8_9BURK</name>
<dbReference type="GO" id="GO:0009372">
    <property type="term" value="P:quorum sensing"/>
    <property type="evidence" value="ECO:0007669"/>
    <property type="project" value="UniProtKB-UniRule"/>
</dbReference>
<dbReference type="PANTHER" id="PTHR39322:SF1">
    <property type="entry name" value="ISOVALERYL-HOMOSERINE LACTONE SYNTHASE"/>
    <property type="match status" value="1"/>
</dbReference>
<dbReference type="InterPro" id="IPR016181">
    <property type="entry name" value="Acyl_CoA_acyltransferase"/>
</dbReference>
<evidence type="ECO:0000256" key="7">
    <source>
        <dbReference type="PROSITE-ProRule" id="PRU00533"/>
    </source>
</evidence>
<keyword evidence="10" id="KW-1185">Reference proteome</keyword>
<evidence type="ECO:0000256" key="8">
    <source>
        <dbReference type="RuleBase" id="RU361135"/>
    </source>
</evidence>
<dbReference type="SUPFAM" id="SSF55729">
    <property type="entry name" value="Acyl-CoA N-acyltransferases (Nat)"/>
    <property type="match status" value="1"/>
</dbReference>
<keyword evidence="2 7" id="KW-0673">Quorum sensing</keyword>
<sequence>MRITSGCSAELHPPLMTRMARYRHRVFVEKLGWQLHCRDALELDQFDRGDTVYVIAQNEDGEVIGTARLLPTTRPYLLAEVFPQLLNGAPPPEAPEVWELSRFAAMDFSGPTGSALDQFSSPITTGLLQAASRCAMAHGAQRMVTVSPLGVERLLRRTGFESHRLGPPTLVQGHPLFACSIRCK</sequence>
<evidence type="ECO:0000256" key="2">
    <source>
        <dbReference type="ARBA" id="ARBA00022654"/>
    </source>
</evidence>
<dbReference type="InterPro" id="IPR001690">
    <property type="entry name" value="Autoind_synthase"/>
</dbReference>
<dbReference type="InterPro" id="IPR018311">
    <property type="entry name" value="Autoind_synth_CS"/>
</dbReference>
<keyword evidence="3 8" id="KW-0808">Transferase</keyword>
<dbReference type="Pfam" id="PF00765">
    <property type="entry name" value="Autoind_synth"/>
    <property type="match status" value="1"/>
</dbReference>
<dbReference type="PROSITE" id="PS51187">
    <property type="entry name" value="AUTOINDUCER_SYNTH_2"/>
    <property type="match status" value="1"/>
</dbReference>
<dbReference type="GO" id="GO:0061579">
    <property type="term" value="F:N-acyl homoserine lactone synthase activity"/>
    <property type="evidence" value="ECO:0007669"/>
    <property type="project" value="UniProtKB-UniRule"/>
</dbReference>
<dbReference type="PRINTS" id="PR01549">
    <property type="entry name" value="AUTOINDCRSYN"/>
</dbReference>
<comment type="catalytic activity">
    <reaction evidence="6 8">
        <text>a fatty acyl-[ACP] + S-adenosyl-L-methionine = an N-acyl-L-homoserine lactone + S-methyl-5'-thioadenosine + holo-[ACP] + H(+)</text>
        <dbReference type="Rhea" id="RHEA:10096"/>
        <dbReference type="Rhea" id="RHEA-COMP:9685"/>
        <dbReference type="Rhea" id="RHEA-COMP:14125"/>
        <dbReference type="ChEBI" id="CHEBI:15378"/>
        <dbReference type="ChEBI" id="CHEBI:17509"/>
        <dbReference type="ChEBI" id="CHEBI:55474"/>
        <dbReference type="ChEBI" id="CHEBI:59789"/>
        <dbReference type="ChEBI" id="CHEBI:64479"/>
        <dbReference type="ChEBI" id="CHEBI:138651"/>
        <dbReference type="EC" id="2.3.1.184"/>
    </reaction>
</comment>
<comment type="caution">
    <text evidence="9">The sequence shown here is derived from an EMBL/GenBank/DDBJ whole genome shotgun (WGS) entry which is preliminary data.</text>
</comment>
<dbReference type="Proteomes" id="UP000215441">
    <property type="component" value="Unassembled WGS sequence"/>
</dbReference>
<evidence type="ECO:0000256" key="5">
    <source>
        <dbReference type="ARBA" id="ARBA00022929"/>
    </source>
</evidence>